<keyword evidence="3" id="KW-1185">Reference proteome</keyword>
<proteinExistence type="predicted"/>
<accession>A0A2G5VQ76</accession>
<dbReference type="AlphaFoldDB" id="A0A2G5VQ76"/>
<dbReference type="Pfam" id="PF23673">
    <property type="entry name" value="DUF7154"/>
    <property type="match status" value="1"/>
</dbReference>
<evidence type="ECO:0000259" key="1">
    <source>
        <dbReference type="Pfam" id="PF23673"/>
    </source>
</evidence>
<feature type="domain" description="DUF7154" evidence="1">
    <location>
        <begin position="78"/>
        <end position="141"/>
    </location>
</feature>
<reference evidence="3" key="1">
    <citation type="submission" date="2017-10" db="EMBL/GenBank/DDBJ databases">
        <title>Rapid genome shrinkage in a self-fertile nematode reveals novel sperm competition proteins.</title>
        <authorList>
            <person name="Yin D."/>
            <person name="Schwarz E.M."/>
            <person name="Thomas C.G."/>
            <person name="Felde R.L."/>
            <person name="Korf I.F."/>
            <person name="Cutter A.D."/>
            <person name="Schartner C.M."/>
            <person name="Ralston E.J."/>
            <person name="Meyer B.J."/>
            <person name="Haag E.S."/>
        </authorList>
    </citation>
    <scope>NUCLEOTIDE SEQUENCE [LARGE SCALE GENOMIC DNA]</scope>
    <source>
        <strain evidence="3">JU1422</strain>
    </source>
</reference>
<gene>
    <name evidence="2" type="primary">Cnig_chr_I.g3361</name>
    <name evidence="2" type="ORF">B9Z55_003361</name>
</gene>
<dbReference type="InterPro" id="IPR055578">
    <property type="entry name" value="DUF7154"/>
</dbReference>
<evidence type="ECO:0000313" key="3">
    <source>
        <dbReference type="Proteomes" id="UP000230233"/>
    </source>
</evidence>
<dbReference type="Proteomes" id="UP000230233">
    <property type="component" value="Chromosome I"/>
</dbReference>
<comment type="caution">
    <text evidence="2">The sequence shown here is derived from an EMBL/GenBank/DDBJ whole genome shotgun (WGS) entry which is preliminary data.</text>
</comment>
<evidence type="ECO:0000313" key="2">
    <source>
        <dbReference type="EMBL" id="PIC53831.1"/>
    </source>
</evidence>
<organism evidence="2 3">
    <name type="scientific">Caenorhabditis nigoni</name>
    <dbReference type="NCBI Taxonomy" id="1611254"/>
    <lineage>
        <taxon>Eukaryota</taxon>
        <taxon>Metazoa</taxon>
        <taxon>Ecdysozoa</taxon>
        <taxon>Nematoda</taxon>
        <taxon>Chromadorea</taxon>
        <taxon>Rhabditida</taxon>
        <taxon>Rhabditina</taxon>
        <taxon>Rhabditomorpha</taxon>
        <taxon>Rhabditoidea</taxon>
        <taxon>Rhabditidae</taxon>
        <taxon>Peloderinae</taxon>
        <taxon>Caenorhabditis</taxon>
    </lineage>
</organism>
<protein>
    <recommendedName>
        <fullName evidence="1">DUF7154 domain-containing protein</fullName>
    </recommendedName>
</protein>
<name>A0A2G5VQ76_9PELO</name>
<sequence length="155" mass="17451">MKRSPNEVDISKLVEKIRAYHILLTIAVEHPSSGGLHPETMYNLAARTNGQYSISNYFTQAAQTLTSIYFPYTHYSSTLKLSGSGRMVLPSITVKEIVEFFILSVAVQSTVTSESFQNLTLSWYSPQFRTSGSFTRNRGQMKPGVYSVSFIDYLK</sequence>
<dbReference type="EMBL" id="PDUG01000001">
    <property type="protein sequence ID" value="PIC53831.1"/>
    <property type="molecule type" value="Genomic_DNA"/>
</dbReference>